<organism evidence="3 4">
    <name type="scientific">Nonlabens spongiae</name>
    <dbReference type="NCBI Taxonomy" id="331648"/>
    <lineage>
        <taxon>Bacteria</taxon>
        <taxon>Pseudomonadati</taxon>
        <taxon>Bacteroidota</taxon>
        <taxon>Flavobacteriia</taxon>
        <taxon>Flavobacteriales</taxon>
        <taxon>Flavobacteriaceae</taxon>
        <taxon>Nonlabens</taxon>
    </lineage>
</organism>
<dbReference type="InterPro" id="IPR035986">
    <property type="entry name" value="PKD_dom_sf"/>
</dbReference>
<dbReference type="InterPro" id="IPR000601">
    <property type="entry name" value="PKD_dom"/>
</dbReference>
<accession>A0A1W6MIH0</accession>
<name>A0A1W6MIH0_9FLAO</name>
<sequence>MKYKVFWMLFLLCAFAKAQQESSCWYFGINAGIDFSSGTPQPLSDGQIVTLEGCATISDRSGNLLFYTDGTSVYNRDNALMPNGDDLKGDSSSTSSAIIVPIPNDPSRYYIITVDTDDNRYRNNEGMFYSVVDMNLDNGNGDIDVFEKNINLLTLTSEKLTSVKNATDDGYWILTQFEDRFYAYELTSSGLNTSPVVSTVDPFIELITSSITNVDVSAMRGYIKLNSAGDKLVAAHFSNNSTSEFSGITDVTTARSLAYNNGGELYLYDFDNATGIVSNPVPLATKQDGGSYYGVEFSSDNRYLYTEADYLIPSTTQVINLDRAEIQRFDLTSSNIAASKEVLYTDDTNTLRGALQIGLDGNIYHATIGLESLARIENPNDPNATYEQNAFALAPGTLSQYGLPIFVQSFIVNADINGEDSCLGDPAQFSASSPDSILSIEWNFGDPASGNDNTSTLINPEHTFTTTGDFTVTAEITTAFGVTIQSITVSVFPDVVVNPFQDSFTVCNEGFEIGTFDLTSVITELEQDVDNQTIELYPSEEHAQNQTSPITDISAINNTTNPETIAVHIANDNCEEILPIYLAIENCDVEIFNILTPNEDGKNDEFVITGLRNIYFNHKLSIYNRYGAKVWEGDNDDSPWNGTANTGLLSTGEVLPSGTYFYILDFNEAEKEPKSGYVYLH</sequence>
<feature type="domain" description="PKD" evidence="2">
    <location>
        <begin position="429"/>
        <end position="491"/>
    </location>
</feature>
<dbReference type="OrthoDB" id="9765926at2"/>
<dbReference type="NCBIfam" id="TIGR04131">
    <property type="entry name" value="Bac_Flav_CTERM"/>
    <property type="match status" value="1"/>
</dbReference>
<evidence type="ECO:0000313" key="3">
    <source>
        <dbReference type="EMBL" id="ARN77408.1"/>
    </source>
</evidence>
<dbReference type="SUPFAM" id="SSF82171">
    <property type="entry name" value="DPP6 N-terminal domain-like"/>
    <property type="match status" value="1"/>
</dbReference>
<dbReference type="InterPro" id="IPR022409">
    <property type="entry name" value="PKD/Chitinase_dom"/>
</dbReference>
<evidence type="ECO:0000256" key="1">
    <source>
        <dbReference type="SAM" id="SignalP"/>
    </source>
</evidence>
<dbReference type="Pfam" id="PF13585">
    <property type="entry name" value="CHU_C"/>
    <property type="match status" value="1"/>
</dbReference>
<feature type="chain" id="PRO_5013207307" description="PKD domain-containing protein" evidence="1">
    <location>
        <begin position="19"/>
        <end position="681"/>
    </location>
</feature>
<keyword evidence="4" id="KW-1185">Reference proteome</keyword>
<dbReference type="EMBL" id="CP019344">
    <property type="protein sequence ID" value="ARN77408.1"/>
    <property type="molecule type" value="Genomic_DNA"/>
</dbReference>
<protein>
    <recommendedName>
        <fullName evidence="2">PKD domain-containing protein</fullName>
    </recommendedName>
</protein>
<dbReference type="InterPro" id="IPR013783">
    <property type="entry name" value="Ig-like_fold"/>
</dbReference>
<dbReference type="CDD" id="cd00146">
    <property type="entry name" value="PKD"/>
    <property type="match status" value="1"/>
</dbReference>
<dbReference type="PROSITE" id="PS50093">
    <property type="entry name" value="PKD"/>
    <property type="match status" value="1"/>
</dbReference>
<dbReference type="SMART" id="SM00089">
    <property type="entry name" value="PKD"/>
    <property type="match status" value="1"/>
</dbReference>
<dbReference type="Pfam" id="PF18911">
    <property type="entry name" value="PKD_4"/>
    <property type="match status" value="1"/>
</dbReference>
<evidence type="ECO:0000313" key="4">
    <source>
        <dbReference type="Proteomes" id="UP000193431"/>
    </source>
</evidence>
<dbReference type="Gene3D" id="2.60.40.10">
    <property type="entry name" value="Immunoglobulins"/>
    <property type="match status" value="1"/>
</dbReference>
<keyword evidence="1" id="KW-0732">Signal</keyword>
<dbReference type="SUPFAM" id="SSF49299">
    <property type="entry name" value="PKD domain"/>
    <property type="match status" value="1"/>
</dbReference>
<dbReference type="Proteomes" id="UP000193431">
    <property type="component" value="Chromosome"/>
</dbReference>
<dbReference type="RefSeq" id="WP_085766212.1">
    <property type="nucleotide sequence ID" value="NZ_CP019344.1"/>
</dbReference>
<proteinExistence type="predicted"/>
<feature type="signal peptide" evidence="1">
    <location>
        <begin position="1"/>
        <end position="18"/>
    </location>
</feature>
<evidence type="ECO:0000259" key="2">
    <source>
        <dbReference type="PROSITE" id="PS50093"/>
    </source>
</evidence>
<dbReference type="InterPro" id="IPR026341">
    <property type="entry name" value="T9SS_type_B"/>
</dbReference>
<dbReference type="STRING" id="331648.BST97_05095"/>
<dbReference type="AlphaFoldDB" id="A0A1W6MIH0"/>
<reference evidence="3 4" key="1">
    <citation type="submission" date="2016-11" db="EMBL/GenBank/DDBJ databases">
        <title>Trade-off between light-utilization and light-protection in marine flavobacteria.</title>
        <authorList>
            <person name="Kumagai Y."/>
        </authorList>
    </citation>
    <scope>NUCLEOTIDE SEQUENCE [LARGE SCALE GENOMIC DNA]</scope>
    <source>
        <strain evidence="3 4">JCM 13191</strain>
    </source>
</reference>
<gene>
    <name evidence="3" type="ORF">BST97_05095</name>
</gene>